<organism evidence="1">
    <name type="scientific">freshwater metagenome</name>
    <dbReference type="NCBI Taxonomy" id="449393"/>
    <lineage>
        <taxon>unclassified sequences</taxon>
        <taxon>metagenomes</taxon>
        <taxon>ecological metagenomes</taxon>
    </lineage>
</organism>
<protein>
    <submittedName>
        <fullName evidence="1">Unannotated protein</fullName>
    </submittedName>
</protein>
<dbReference type="AlphaFoldDB" id="A0A6J7VFQ0"/>
<name>A0A6J7VFQ0_9ZZZZ</name>
<accession>A0A6J7VFQ0</accession>
<gene>
    <name evidence="1" type="ORF">UFOPK4367_01145</name>
</gene>
<evidence type="ECO:0000313" key="1">
    <source>
        <dbReference type="EMBL" id="CAB5077101.1"/>
    </source>
</evidence>
<sequence length="29" mass="3430">MENVMDYYVRIDTRIHELVLGFSISTQAQ</sequence>
<reference evidence="1" key="1">
    <citation type="submission" date="2020-05" db="EMBL/GenBank/DDBJ databases">
        <authorList>
            <person name="Chiriac C."/>
            <person name="Salcher M."/>
            <person name="Ghai R."/>
            <person name="Kavagutti S V."/>
        </authorList>
    </citation>
    <scope>NUCLEOTIDE SEQUENCE</scope>
</reference>
<dbReference type="EMBL" id="CAFBRC010000084">
    <property type="protein sequence ID" value="CAB5077101.1"/>
    <property type="molecule type" value="Genomic_DNA"/>
</dbReference>
<proteinExistence type="predicted"/>